<sequence>MFVVSARVKADTATAHLNALERKQLPFAYSLAVNRTAKLVKLAEIDKMRAVFDRPTPYTLNSLYVKPGTKANPSAYVWLKYDTFKGTPAEKYLLPQIDGGSRSHKRFERALQGVGAMPKGYYCIPGKFAQMDNYGNWSRGQIIKILSYFRAFPERGYRANMTDAARRRLARGTKKKRGYTFVAIGKHQGRRRPGIYQILADGKHWRPIALFVRRAGYSKRFPYFETAEHTIDREFPEQMRKAIEAAIKSAR</sequence>
<organism evidence="1 2">
    <name type="scientific">Eikenella halliae</name>
    <dbReference type="NCBI Taxonomy" id="1795832"/>
    <lineage>
        <taxon>Bacteria</taxon>
        <taxon>Pseudomonadati</taxon>
        <taxon>Pseudomonadota</taxon>
        <taxon>Betaproteobacteria</taxon>
        <taxon>Neisseriales</taxon>
        <taxon>Neisseriaceae</taxon>
        <taxon>Eikenella</taxon>
    </lineage>
</organism>
<name>A0A1B6W061_9NEIS</name>
<evidence type="ECO:0000313" key="2">
    <source>
        <dbReference type="Proteomes" id="UP000077726"/>
    </source>
</evidence>
<reference evidence="2" key="1">
    <citation type="submission" date="2016-05" db="EMBL/GenBank/DDBJ databases">
        <title>Draft genome of Corynebacterium afermentans subsp. afermentans LCDC 88199T.</title>
        <authorList>
            <person name="Bernier A.-M."/>
            <person name="Bernard K."/>
        </authorList>
    </citation>
    <scope>NUCLEOTIDE SEQUENCE [LARGE SCALE GENOMIC DNA]</scope>
    <source>
        <strain evidence="2">NML130454</strain>
    </source>
</reference>
<dbReference type="STRING" id="1795832.A7Q00_03615"/>
<dbReference type="EMBL" id="LXSQ01000009">
    <property type="protein sequence ID" value="OAM43885.1"/>
    <property type="molecule type" value="Genomic_DNA"/>
</dbReference>
<gene>
    <name evidence="1" type="ORF">A7Q00_03615</name>
</gene>
<dbReference type="RefSeq" id="WP_064089271.1">
    <property type="nucleotide sequence ID" value="NZ_LXSQ01000009.1"/>
</dbReference>
<protein>
    <submittedName>
        <fullName evidence="1">Uncharacterized protein</fullName>
    </submittedName>
</protein>
<accession>A0A1B6W061</accession>
<dbReference type="Proteomes" id="UP000077726">
    <property type="component" value="Unassembled WGS sequence"/>
</dbReference>
<dbReference type="OrthoDB" id="6871774at2"/>
<keyword evidence="2" id="KW-1185">Reference proteome</keyword>
<comment type="caution">
    <text evidence="1">The sequence shown here is derived from an EMBL/GenBank/DDBJ whole genome shotgun (WGS) entry which is preliminary data.</text>
</comment>
<proteinExistence type="predicted"/>
<dbReference type="AlphaFoldDB" id="A0A1B6W061"/>
<evidence type="ECO:0000313" key="1">
    <source>
        <dbReference type="EMBL" id="OAM43885.1"/>
    </source>
</evidence>